<gene>
    <name evidence="2" type="ORF">SPPG_08830</name>
</gene>
<dbReference type="InParanoid" id="A0A0L0HUL6"/>
<name>A0A0L0HUL6_SPIPD</name>
<protein>
    <submittedName>
        <fullName evidence="2">Uncharacterized protein</fullName>
    </submittedName>
</protein>
<dbReference type="RefSeq" id="XP_016612604.1">
    <property type="nucleotide sequence ID" value="XM_016756970.1"/>
</dbReference>
<feature type="region of interest" description="Disordered" evidence="1">
    <location>
        <begin position="1"/>
        <end position="29"/>
    </location>
</feature>
<proteinExistence type="predicted"/>
<accession>A0A0L0HUL6</accession>
<sequence length="105" mass="12116">MRTPMWWCRGPRPPDSNRDQNQRQPIGSDNKTYYYTATLVELGCLQAFVTENPPACDAAQSIRSWMQESGFNAIKSSGSRPSRDRVWWWAIIRLEQPLRIACIIA</sequence>
<evidence type="ECO:0000256" key="1">
    <source>
        <dbReference type="SAM" id="MobiDB-lite"/>
    </source>
</evidence>
<dbReference type="VEuPathDB" id="FungiDB:SPPG_08830"/>
<dbReference type="EMBL" id="KQ257450">
    <property type="protein sequence ID" value="KND04565.1"/>
    <property type="molecule type" value="Genomic_DNA"/>
</dbReference>
<evidence type="ECO:0000313" key="2">
    <source>
        <dbReference type="EMBL" id="KND04565.1"/>
    </source>
</evidence>
<dbReference type="AlphaFoldDB" id="A0A0L0HUL6"/>
<dbReference type="GeneID" id="27691955"/>
<evidence type="ECO:0000313" key="3">
    <source>
        <dbReference type="Proteomes" id="UP000053201"/>
    </source>
</evidence>
<dbReference type="Proteomes" id="UP000053201">
    <property type="component" value="Unassembled WGS sequence"/>
</dbReference>
<reference evidence="2 3" key="1">
    <citation type="submission" date="2009-08" db="EMBL/GenBank/DDBJ databases">
        <title>The Genome Sequence of Spizellomyces punctatus strain DAOM BR117.</title>
        <authorList>
            <consortium name="The Broad Institute Genome Sequencing Platform"/>
            <person name="Russ C."/>
            <person name="Cuomo C."/>
            <person name="Shea T."/>
            <person name="Young S.K."/>
            <person name="Zeng Q."/>
            <person name="Koehrsen M."/>
            <person name="Haas B."/>
            <person name="Borodovsky M."/>
            <person name="Guigo R."/>
            <person name="Alvarado L."/>
            <person name="Berlin A."/>
            <person name="Bochicchio J."/>
            <person name="Borenstein D."/>
            <person name="Chapman S."/>
            <person name="Chen Z."/>
            <person name="Engels R."/>
            <person name="Freedman E."/>
            <person name="Gellesch M."/>
            <person name="Goldberg J."/>
            <person name="Griggs A."/>
            <person name="Gujja S."/>
            <person name="Heiman D."/>
            <person name="Hepburn T."/>
            <person name="Howarth C."/>
            <person name="Jen D."/>
            <person name="Larson L."/>
            <person name="Lewis B."/>
            <person name="Mehta T."/>
            <person name="Park D."/>
            <person name="Pearson M."/>
            <person name="Roberts A."/>
            <person name="Saif S."/>
            <person name="Shenoy N."/>
            <person name="Sisk P."/>
            <person name="Stolte C."/>
            <person name="Sykes S."/>
            <person name="Thomson T."/>
            <person name="Walk T."/>
            <person name="White J."/>
            <person name="Yandava C."/>
            <person name="Burger G."/>
            <person name="Gray M.W."/>
            <person name="Holland P.W.H."/>
            <person name="King N."/>
            <person name="Lang F.B.F."/>
            <person name="Roger A.J."/>
            <person name="Ruiz-Trillo I."/>
            <person name="Lander E."/>
            <person name="Nusbaum C."/>
        </authorList>
    </citation>
    <scope>NUCLEOTIDE SEQUENCE [LARGE SCALE GENOMIC DNA]</scope>
    <source>
        <strain evidence="2 3">DAOM BR117</strain>
    </source>
</reference>
<organism evidence="2 3">
    <name type="scientific">Spizellomyces punctatus (strain DAOM BR117)</name>
    <dbReference type="NCBI Taxonomy" id="645134"/>
    <lineage>
        <taxon>Eukaryota</taxon>
        <taxon>Fungi</taxon>
        <taxon>Fungi incertae sedis</taxon>
        <taxon>Chytridiomycota</taxon>
        <taxon>Chytridiomycota incertae sedis</taxon>
        <taxon>Chytridiomycetes</taxon>
        <taxon>Spizellomycetales</taxon>
        <taxon>Spizellomycetaceae</taxon>
        <taxon>Spizellomyces</taxon>
    </lineage>
</organism>
<keyword evidence="3" id="KW-1185">Reference proteome</keyword>